<evidence type="ECO:0000259" key="6">
    <source>
        <dbReference type="SMART" id="SM00363"/>
    </source>
</evidence>
<dbReference type="SMART" id="SM00363">
    <property type="entry name" value="S4"/>
    <property type="match status" value="1"/>
</dbReference>
<dbReference type="Proteomes" id="UP000811492">
    <property type="component" value="Unassembled WGS sequence"/>
</dbReference>
<name>A0ABS5M649_9MICO</name>
<evidence type="ECO:0000256" key="3">
    <source>
        <dbReference type="ARBA" id="ARBA00023125"/>
    </source>
</evidence>
<dbReference type="EMBL" id="JAFEVO010000001">
    <property type="protein sequence ID" value="MBS3182480.1"/>
    <property type="molecule type" value="Genomic_DNA"/>
</dbReference>
<dbReference type="PIRSF" id="PIRSF016821">
    <property type="entry name" value="HSP15"/>
    <property type="match status" value="1"/>
</dbReference>
<reference evidence="7 8" key="1">
    <citation type="submission" date="2021-02" db="EMBL/GenBank/DDBJ databases">
        <title>Draft genome and description of Leucobacter sp nov strain Marseille-Q4368.</title>
        <authorList>
            <person name="Boxberger M."/>
            <person name="La Scola B."/>
        </authorList>
    </citation>
    <scope>NUCLEOTIDE SEQUENCE [LARGE SCALE GENOMIC DNA]</scope>
    <source>
        <strain evidence="7 8">Marseille-Q4368</strain>
    </source>
</reference>
<proteinExistence type="inferred from homology"/>
<dbReference type="InterPro" id="IPR025708">
    <property type="entry name" value="HSP15"/>
</dbReference>
<comment type="caution">
    <text evidence="7">The sequence shown here is derived from an EMBL/GenBank/DDBJ whole genome shotgun (WGS) entry which is preliminary data.</text>
</comment>
<evidence type="ECO:0000256" key="4">
    <source>
        <dbReference type="PROSITE-ProRule" id="PRU00182"/>
    </source>
</evidence>
<feature type="compositionally biased region" description="Basic and acidic residues" evidence="5">
    <location>
        <begin position="112"/>
        <end position="126"/>
    </location>
</feature>
<keyword evidence="3" id="KW-0238">DNA-binding</keyword>
<dbReference type="SUPFAM" id="SSF55174">
    <property type="entry name" value="Alpha-L RNA-binding motif"/>
    <property type="match status" value="1"/>
</dbReference>
<sequence>MGGESVRVDTWVWGVRLAKTRSQATTACRAGHVRVNGATAKASQAVRLGDEVRVRQHGFDKVYRVTGLPVRRGSADEAAKHFEDLTPPPLPRVERPAEIVRDRGAGRPTKRERRDIDRLRGRDGEG</sequence>
<evidence type="ECO:0000313" key="7">
    <source>
        <dbReference type="EMBL" id="MBS3182480.1"/>
    </source>
</evidence>
<evidence type="ECO:0000256" key="5">
    <source>
        <dbReference type="SAM" id="MobiDB-lite"/>
    </source>
</evidence>
<feature type="compositionally biased region" description="Basic and acidic residues" evidence="5">
    <location>
        <begin position="92"/>
        <end position="105"/>
    </location>
</feature>
<evidence type="ECO:0000256" key="1">
    <source>
        <dbReference type="ARBA" id="ARBA00008396"/>
    </source>
</evidence>
<dbReference type="InterPro" id="IPR002942">
    <property type="entry name" value="S4_RNA-bd"/>
</dbReference>
<dbReference type="RefSeq" id="WP_090152888.1">
    <property type="nucleotide sequence ID" value="NZ_JAFEVO010000001.1"/>
</dbReference>
<evidence type="ECO:0000256" key="2">
    <source>
        <dbReference type="ARBA" id="ARBA00022884"/>
    </source>
</evidence>
<gene>
    <name evidence="7" type="ORF">JSQ98_09800</name>
</gene>
<evidence type="ECO:0000313" key="8">
    <source>
        <dbReference type="Proteomes" id="UP000811492"/>
    </source>
</evidence>
<comment type="similarity">
    <text evidence="1">Belongs to the HSP15 family.</text>
</comment>
<feature type="region of interest" description="Disordered" evidence="5">
    <location>
        <begin position="79"/>
        <end position="126"/>
    </location>
</feature>
<protein>
    <submittedName>
        <fullName evidence="7">RNA-binding S4 domain-containing protein</fullName>
    </submittedName>
</protein>
<dbReference type="PROSITE" id="PS50889">
    <property type="entry name" value="S4"/>
    <property type="match status" value="1"/>
</dbReference>
<feature type="domain" description="RNA-binding S4" evidence="6">
    <location>
        <begin position="6"/>
        <end position="71"/>
    </location>
</feature>
<organism evidence="7 8">
    <name type="scientific">Leucobacter manosquensis</name>
    <dbReference type="NCBI Taxonomy" id="2810611"/>
    <lineage>
        <taxon>Bacteria</taxon>
        <taxon>Bacillati</taxon>
        <taxon>Actinomycetota</taxon>
        <taxon>Actinomycetes</taxon>
        <taxon>Micrococcales</taxon>
        <taxon>Microbacteriaceae</taxon>
        <taxon>Leucobacter</taxon>
    </lineage>
</organism>
<keyword evidence="2 4" id="KW-0694">RNA-binding</keyword>
<dbReference type="Pfam" id="PF01479">
    <property type="entry name" value="S4"/>
    <property type="match status" value="1"/>
</dbReference>
<dbReference type="CDD" id="cd00165">
    <property type="entry name" value="S4"/>
    <property type="match status" value="1"/>
</dbReference>
<accession>A0ABS5M649</accession>
<keyword evidence="8" id="KW-1185">Reference proteome</keyword>
<dbReference type="Gene3D" id="3.10.290.10">
    <property type="entry name" value="RNA-binding S4 domain"/>
    <property type="match status" value="1"/>
</dbReference>
<dbReference type="InterPro" id="IPR036986">
    <property type="entry name" value="S4_RNA-bd_sf"/>
</dbReference>